<dbReference type="PANTHER" id="PTHR16071:SF2">
    <property type="entry name" value="FIGNL1-INTERACTING REGULATOR OF RECOMBINATION AND MITOSIS"/>
    <property type="match status" value="1"/>
</dbReference>
<name>A0AAN0JIQ3_AMPQE</name>
<protein>
    <submittedName>
        <fullName evidence="1">Uncharacterized protein</fullName>
    </submittedName>
</protein>
<dbReference type="PANTHER" id="PTHR16071">
    <property type="entry name" value="CHROMOSOME 1 OPEN READING FRAME 112"/>
    <property type="match status" value="1"/>
</dbReference>
<proteinExistence type="predicted"/>
<dbReference type="EnsemblMetazoa" id="XM_020001122.1">
    <property type="protein sequence ID" value="XP_019856681.1"/>
    <property type="gene ID" value="LOC109585151"/>
</dbReference>
<keyword evidence="2" id="KW-1185">Reference proteome</keyword>
<evidence type="ECO:0000313" key="2">
    <source>
        <dbReference type="Proteomes" id="UP000007879"/>
    </source>
</evidence>
<organism evidence="1 2">
    <name type="scientific">Amphimedon queenslandica</name>
    <name type="common">Sponge</name>
    <dbReference type="NCBI Taxonomy" id="400682"/>
    <lineage>
        <taxon>Eukaryota</taxon>
        <taxon>Metazoa</taxon>
        <taxon>Porifera</taxon>
        <taxon>Demospongiae</taxon>
        <taxon>Heteroscleromorpha</taxon>
        <taxon>Haplosclerida</taxon>
        <taxon>Niphatidae</taxon>
        <taxon>Amphimedon</taxon>
    </lineage>
</organism>
<gene>
    <name evidence="1" type="primary">109585151</name>
</gene>
<dbReference type="KEGG" id="aqu:109585151"/>
<dbReference type="InterPro" id="IPR027902">
    <property type="entry name" value="DUF4487"/>
</dbReference>
<reference evidence="2" key="1">
    <citation type="journal article" date="2010" name="Nature">
        <title>The Amphimedon queenslandica genome and the evolution of animal complexity.</title>
        <authorList>
            <person name="Srivastava M."/>
            <person name="Simakov O."/>
            <person name="Chapman J."/>
            <person name="Fahey B."/>
            <person name="Gauthier M.E."/>
            <person name="Mitros T."/>
            <person name="Richards G.S."/>
            <person name="Conaco C."/>
            <person name="Dacre M."/>
            <person name="Hellsten U."/>
            <person name="Larroux C."/>
            <person name="Putnam N.H."/>
            <person name="Stanke M."/>
            <person name="Adamska M."/>
            <person name="Darling A."/>
            <person name="Degnan S.M."/>
            <person name="Oakley T.H."/>
            <person name="Plachetzki D.C."/>
            <person name="Zhai Y."/>
            <person name="Adamski M."/>
            <person name="Calcino A."/>
            <person name="Cummins S.F."/>
            <person name="Goodstein D.M."/>
            <person name="Harris C."/>
            <person name="Jackson D.J."/>
            <person name="Leys S.P."/>
            <person name="Shu S."/>
            <person name="Woodcroft B.J."/>
            <person name="Vervoort M."/>
            <person name="Kosik K.S."/>
            <person name="Manning G."/>
            <person name="Degnan B.M."/>
            <person name="Rokhsar D.S."/>
        </authorList>
    </citation>
    <scope>NUCLEOTIDE SEQUENCE [LARGE SCALE GENOMIC DNA]</scope>
</reference>
<dbReference type="Proteomes" id="UP000007879">
    <property type="component" value="Unassembled WGS sequence"/>
</dbReference>
<evidence type="ECO:0000313" key="1">
    <source>
        <dbReference type="EnsemblMetazoa" id="XP_019856681.1"/>
    </source>
</evidence>
<sequence>MNVRDSNLKSGDSESQLQCLLSSLEDQSLAVNSPDLLPAIQGSHHQIVECFGFLVDSLRGLLSTGGNEAAGEKCQCMNTIVNSLSVVLMNIKQSVQQSINNNNNDTSLMTSLSLMLSVILKIILMILKLCKDIETNHESSFESLAAGLGSLFKSTVSLLKATCEGVELVKPHPLTEDRSDSAIKNVLSSLFPVVQLSLQFDPTLLLISWKSLGKLVCHLKDAPRLLGNDCHAYYEMIQELCNAILIKGRETIDTGINNNNDDGGGQSSSELANLFSRLLKLCRFFASLIVRIVQEYDNYHHIISETVFNFLLELISLLPPSPSCSKAIPKPVLLQLEANIPVVLEPLFSCLMNCEEFLNLLTTSSELTSRYSYSWCYLICLLLKSFQKLEAPSRTYLLEPITAQEVHSTSNDTNRILRAVFHCTSSCHVEFSLPVSLPGIVSIGQPLVEVSLYEHLCVHVCSLVALMPAEYFQQLERVLLYNLFSEDFYCSLLSADLWSFMARWSTSEVCYSHVKLLSDLVLVIPDSASSHTINNVKCLFWRLFAFLTPQQQELLLHKFTPVSSNNVHFWSTVPVSALTSSSAKNFSTLLFDYCMDTLKKDDHSSTTTIHCLRIIYNTLSSTQCRPHLLTHLPPLIDVIIKLMSFCVTKTTEKQLKSDYNGTAISDHSLSVAALLLNDMNKEQIIKVLHSTYWLIANSLSTNSPLPVAGIYSLLHSCGPLNHHDLKETLCALFNTLLSAELPWLPKQLVLESFKHFAEVTPFSDILEKCIPESVSSFVIDFIQKIPHGCNGHPELLETSNIIKVLSDQRQYLLKGKVEQTEDQESIVEAEPTNTAMEIEGNGITNVSSDNITDQDILSDFSSSWSQLQSSISDTSSLTPLMRSELTKIWNELGEYLKTKHDDK</sequence>
<reference evidence="1" key="2">
    <citation type="submission" date="2024-06" db="UniProtKB">
        <authorList>
            <consortium name="EnsemblMetazoa"/>
        </authorList>
    </citation>
    <scope>IDENTIFICATION</scope>
</reference>
<accession>A0AAN0JIQ3</accession>
<dbReference type="AlphaFoldDB" id="A0AAN0JIQ3"/>
<dbReference type="Pfam" id="PF14868">
    <property type="entry name" value="DUF4487"/>
    <property type="match status" value="1"/>
</dbReference>